<dbReference type="SUPFAM" id="SSF56059">
    <property type="entry name" value="Glutathione synthetase ATP-binding domain-like"/>
    <property type="match status" value="1"/>
</dbReference>
<comment type="caution">
    <text evidence="2">The sequence shown here is derived from an EMBL/GenBank/DDBJ whole genome shotgun (WGS) entry which is preliminary data.</text>
</comment>
<accession>A0ABN3BDU9</accession>
<keyword evidence="3" id="KW-1185">Reference proteome</keyword>
<dbReference type="RefSeq" id="WP_346162447.1">
    <property type="nucleotide sequence ID" value="NZ_BAAAOQ010000005.1"/>
</dbReference>
<evidence type="ECO:0000313" key="2">
    <source>
        <dbReference type="EMBL" id="GAA2193948.1"/>
    </source>
</evidence>
<organism evidence="2 3">
    <name type="scientific">Streptomyces bangladeshensis</name>
    <dbReference type="NCBI Taxonomy" id="295352"/>
    <lineage>
        <taxon>Bacteria</taxon>
        <taxon>Bacillati</taxon>
        <taxon>Actinomycetota</taxon>
        <taxon>Actinomycetes</taxon>
        <taxon>Kitasatosporales</taxon>
        <taxon>Streptomycetaceae</taxon>
        <taxon>Streptomyces</taxon>
    </lineage>
</organism>
<gene>
    <name evidence="2" type="ORF">GCM10009787_17900</name>
</gene>
<evidence type="ECO:0000313" key="3">
    <source>
        <dbReference type="Proteomes" id="UP001501391"/>
    </source>
</evidence>
<name>A0ABN3BDU9_9ACTN</name>
<sequence length="498" mass="54179">MACGPRATLRDLWPRLPEESRSALLRRSAEADWWVLDALRTPWEAMRPLVFSEAEYHRFAALTAGVLRCALLACRRRAGTAGELYDALNDRRELRLLDPSQRLSAACLLRMARPDALVVDGTPWFVELNIGPNIYGVPGLEERGAAFARSWPDGTLVEPPSTLRARAACLADVVAAPGGRRRRALIPTWRADSGIAAKLDGTPALRRYLRPAAEAAGAAGLDVSVADLSEVHGGAGGLWVDGDRVDVVFNQFVSAVPADGRAVGVLRAAVLADTVQLFVPEASCLLSAKQVLAWMHEDLDRYAPADRELIRRHVPWTAWLGPGQSAERRRHLLDRAVRDRAGLVVKPSCGRGGAGFVAGHAVTARDWLDLLTQRSREHTLVLQHRLVPDRTWMRFRSRDGTPTAAPVPFVLSPFLLGGRIAGACVRHPAPDTDPAVGPLNTATGAVPNTVLLLPGPADRPPRCPAPPRVTRPDHPDGCRPAHPRGSQETPRCPHRREQ</sequence>
<proteinExistence type="predicted"/>
<feature type="compositionally biased region" description="Basic and acidic residues" evidence="1">
    <location>
        <begin position="470"/>
        <end position="479"/>
    </location>
</feature>
<dbReference type="EMBL" id="BAAAOQ010000005">
    <property type="protein sequence ID" value="GAA2193948.1"/>
    <property type="molecule type" value="Genomic_DNA"/>
</dbReference>
<reference evidence="2 3" key="1">
    <citation type="journal article" date="2019" name="Int. J. Syst. Evol. Microbiol.">
        <title>The Global Catalogue of Microorganisms (GCM) 10K type strain sequencing project: providing services to taxonomists for standard genome sequencing and annotation.</title>
        <authorList>
            <consortium name="The Broad Institute Genomics Platform"/>
            <consortium name="The Broad Institute Genome Sequencing Center for Infectious Disease"/>
            <person name="Wu L."/>
            <person name="Ma J."/>
        </authorList>
    </citation>
    <scope>NUCLEOTIDE SEQUENCE [LARGE SCALE GENOMIC DNA]</scope>
    <source>
        <strain evidence="2 3">JCM 14924</strain>
    </source>
</reference>
<dbReference type="Proteomes" id="UP001501391">
    <property type="component" value="Unassembled WGS sequence"/>
</dbReference>
<feature type="region of interest" description="Disordered" evidence="1">
    <location>
        <begin position="455"/>
        <end position="498"/>
    </location>
</feature>
<protein>
    <submittedName>
        <fullName evidence="2">Uncharacterized protein</fullName>
    </submittedName>
</protein>
<evidence type="ECO:0000256" key="1">
    <source>
        <dbReference type="SAM" id="MobiDB-lite"/>
    </source>
</evidence>